<evidence type="ECO:0000256" key="2">
    <source>
        <dbReference type="SAM" id="SignalP"/>
    </source>
</evidence>
<sequence>MKYWLSGALSLLVASSAWAQDYRVVSSPSLKLDIWIDNIKNNSPASWCAPELPLRIVANGNKNPGVLKNFLPRVGSVLEKQCKTLNVIHWQLNDSSGSALAHGSASKAQAWAVKVEPTAAATPATAASTPAQPAVNSASQTPAATGSAAQAPVSAPAPAPVVKAEDLSPPADTTPWTQFSLMDGCHFRTYWQNNGQVSALFVPAKGGVSCGSDGWLSGESELTQMGKSGSKNVAVTFLQGFPVSGLSSKATGSEVQITTVNNERMVLADEKSPQSWMVVSFAPQMNGWRASGILVVQISQQEASDQSTLKARLDEVRKVWSPYLINPDNLSFRLVEALHPQLKDPAAGSFRTLN</sequence>
<evidence type="ECO:0008006" key="5">
    <source>
        <dbReference type="Google" id="ProtNLM"/>
    </source>
</evidence>
<comment type="caution">
    <text evidence="3">The sequence shown here is derived from an EMBL/GenBank/DDBJ whole genome shotgun (WGS) entry which is preliminary data.</text>
</comment>
<gene>
    <name evidence="3" type="ORF">BG55_17135</name>
</gene>
<accession>A0A014LXU4</accession>
<evidence type="ECO:0000256" key="1">
    <source>
        <dbReference type="SAM" id="MobiDB-lite"/>
    </source>
</evidence>
<keyword evidence="2" id="KW-0732">Signal</keyword>
<dbReference type="RefSeq" id="WP_034939583.1">
    <property type="nucleotide sequence ID" value="NZ_JFHN01000061.1"/>
</dbReference>
<evidence type="ECO:0000313" key="4">
    <source>
        <dbReference type="Proteomes" id="UP000019918"/>
    </source>
</evidence>
<dbReference type="STRING" id="69222.BG55_17135"/>
<keyword evidence="4" id="KW-1185">Reference proteome</keyword>
<feature type="compositionally biased region" description="Polar residues" evidence="1">
    <location>
        <begin position="135"/>
        <end position="144"/>
    </location>
</feature>
<name>A0A014LXU4_9GAMM</name>
<dbReference type="Proteomes" id="UP000019918">
    <property type="component" value="Unassembled WGS sequence"/>
</dbReference>
<feature type="compositionally biased region" description="Low complexity" evidence="1">
    <location>
        <begin position="148"/>
        <end position="162"/>
    </location>
</feature>
<protein>
    <recommendedName>
        <fullName evidence="5">Type VI secretion system-associated protein</fullName>
    </recommendedName>
</protein>
<dbReference type="AlphaFoldDB" id="A0A014LXU4"/>
<feature type="region of interest" description="Disordered" evidence="1">
    <location>
        <begin position="123"/>
        <end position="169"/>
    </location>
</feature>
<evidence type="ECO:0000313" key="3">
    <source>
        <dbReference type="EMBL" id="EXU74406.1"/>
    </source>
</evidence>
<feature type="chain" id="PRO_5001473229" description="Type VI secretion system-associated protein" evidence="2">
    <location>
        <begin position="20"/>
        <end position="354"/>
    </location>
</feature>
<proteinExistence type="predicted"/>
<reference evidence="3 4" key="1">
    <citation type="submission" date="2014-02" db="EMBL/GenBank/DDBJ databases">
        <title>Draft genome of Erwinia mallotivora strain BT-MARDI, a papaya dieback pathogen.</title>
        <authorList>
            <person name="Redzuan R."/>
            <person name="Abu Bakar N."/>
            <person name="Badrun R."/>
            <person name="Mohd Raih M.F."/>
            <person name="Rozano L."/>
            <person name="Mat Amin N."/>
        </authorList>
    </citation>
    <scope>NUCLEOTIDE SEQUENCE [LARGE SCALE GENOMIC DNA]</scope>
    <source>
        <strain evidence="3 4">BT-MARDI</strain>
    </source>
</reference>
<feature type="compositionally biased region" description="Low complexity" evidence="1">
    <location>
        <begin position="123"/>
        <end position="134"/>
    </location>
</feature>
<feature type="signal peptide" evidence="2">
    <location>
        <begin position="1"/>
        <end position="19"/>
    </location>
</feature>
<dbReference type="PATRIC" id="fig|69222.5.peg.3487"/>
<organism evidence="3 4">
    <name type="scientific">Erwinia mallotivora</name>
    <dbReference type="NCBI Taxonomy" id="69222"/>
    <lineage>
        <taxon>Bacteria</taxon>
        <taxon>Pseudomonadati</taxon>
        <taxon>Pseudomonadota</taxon>
        <taxon>Gammaproteobacteria</taxon>
        <taxon>Enterobacterales</taxon>
        <taxon>Erwiniaceae</taxon>
        <taxon>Erwinia</taxon>
    </lineage>
</organism>
<dbReference type="OrthoDB" id="6515265at2"/>
<dbReference type="EMBL" id="JFHN01000061">
    <property type="protein sequence ID" value="EXU74406.1"/>
    <property type="molecule type" value="Genomic_DNA"/>
</dbReference>